<evidence type="ECO:0000256" key="1">
    <source>
        <dbReference type="SAM" id="MobiDB-lite"/>
    </source>
</evidence>
<accession>A0AAV9E6I3</accession>
<evidence type="ECO:0000313" key="3">
    <source>
        <dbReference type="EMBL" id="KAK1309125.1"/>
    </source>
</evidence>
<dbReference type="PANTHER" id="PTHR12963:SF0">
    <property type="entry name" value="EXPRESSED PROTEIN"/>
    <property type="match status" value="1"/>
</dbReference>
<comment type="caution">
    <text evidence="3">The sequence shown here is derived from an EMBL/GenBank/DDBJ whole genome shotgun (WGS) entry which is preliminary data.</text>
</comment>
<dbReference type="InterPro" id="IPR015947">
    <property type="entry name" value="PUA-like_sf"/>
</dbReference>
<gene>
    <name evidence="3" type="ORF">QJS10_CPA09g01766</name>
</gene>
<dbReference type="CDD" id="cd06554">
    <property type="entry name" value="ASCH_ASC-1_like"/>
    <property type="match status" value="1"/>
</dbReference>
<organism evidence="3 4">
    <name type="scientific">Acorus calamus</name>
    <name type="common">Sweet flag</name>
    <dbReference type="NCBI Taxonomy" id="4465"/>
    <lineage>
        <taxon>Eukaryota</taxon>
        <taxon>Viridiplantae</taxon>
        <taxon>Streptophyta</taxon>
        <taxon>Embryophyta</taxon>
        <taxon>Tracheophyta</taxon>
        <taxon>Spermatophyta</taxon>
        <taxon>Magnoliopsida</taxon>
        <taxon>Liliopsida</taxon>
        <taxon>Acoraceae</taxon>
        <taxon>Acorus</taxon>
    </lineage>
</organism>
<dbReference type="InterPro" id="IPR007374">
    <property type="entry name" value="ASCH_domain"/>
</dbReference>
<feature type="domain" description="ASCH" evidence="2">
    <location>
        <begin position="1"/>
        <end position="104"/>
    </location>
</feature>
<dbReference type="PANTHER" id="PTHR12963">
    <property type="entry name" value="THYROID RECEPTOR INTERACTING PROTEIN RELATED"/>
    <property type="match status" value="1"/>
</dbReference>
<dbReference type="EMBL" id="JAUJYO010000009">
    <property type="protein sequence ID" value="KAK1309125.1"/>
    <property type="molecule type" value="Genomic_DNA"/>
</dbReference>
<reference evidence="3" key="1">
    <citation type="journal article" date="2023" name="Nat. Commun.">
        <title>Diploid and tetraploid genomes of Acorus and the evolution of monocots.</title>
        <authorList>
            <person name="Ma L."/>
            <person name="Liu K.W."/>
            <person name="Li Z."/>
            <person name="Hsiao Y.Y."/>
            <person name="Qi Y."/>
            <person name="Fu T."/>
            <person name="Tang G.D."/>
            <person name="Zhang D."/>
            <person name="Sun W.H."/>
            <person name="Liu D.K."/>
            <person name="Li Y."/>
            <person name="Chen G.Z."/>
            <person name="Liu X.D."/>
            <person name="Liao X.Y."/>
            <person name="Jiang Y.T."/>
            <person name="Yu X."/>
            <person name="Hao Y."/>
            <person name="Huang J."/>
            <person name="Zhao X.W."/>
            <person name="Ke S."/>
            <person name="Chen Y.Y."/>
            <person name="Wu W.L."/>
            <person name="Hsu J.L."/>
            <person name="Lin Y.F."/>
            <person name="Huang M.D."/>
            <person name="Li C.Y."/>
            <person name="Huang L."/>
            <person name="Wang Z.W."/>
            <person name="Zhao X."/>
            <person name="Zhong W.Y."/>
            <person name="Peng D.H."/>
            <person name="Ahmad S."/>
            <person name="Lan S."/>
            <person name="Zhang J.S."/>
            <person name="Tsai W.C."/>
            <person name="Van de Peer Y."/>
            <person name="Liu Z.J."/>
        </authorList>
    </citation>
    <scope>NUCLEOTIDE SEQUENCE</scope>
    <source>
        <strain evidence="3">CP</strain>
    </source>
</reference>
<protein>
    <recommendedName>
        <fullName evidence="2">ASCH domain-containing protein</fullName>
    </recommendedName>
</protein>
<proteinExistence type="predicted"/>
<name>A0AAV9E6I3_ACOCL</name>
<dbReference type="AlphaFoldDB" id="A0AAV9E6I3"/>
<evidence type="ECO:0000259" key="2">
    <source>
        <dbReference type="SMART" id="SM01022"/>
    </source>
</evidence>
<dbReference type="Proteomes" id="UP001180020">
    <property type="component" value="Unassembled WGS sequence"/>
</dbReference>
<reference evidence="3" key="2">
    <citation type="submission" date="2023-06" db="EMBL/GenBank/DDBJ databases">
        <authorList>
            <person name="Ma L."/>
            <person name="Liu K.-W."/>
            <person name="Li Z."/>
            <person name="Hsiao Y.-Y."/>
            <person name="Qi Y."/>
            <person name="Fu T."/>
            <person name="Tang G."/>
            <person name="Zhang D."/>
            <person name="Sun W.-H."/>
            <person name="Liu D.-K."/>
            <person name="Li Y."/>
            <person name="Chen G.-Z."/>
            <person name="Liu X.-D."/>
            <person name="Liao X.-Y."/>
            <person name="Jiang Y.-T."/>
            <person name="Yu X."/>
            <person name="Hao Y."/>
            <person name="Huang J."/>
            <person name="Zhao X.-W."/>
            <person name="Ke S."/>
            <person name="Chen Y.-Y."/>
            <person name="Wu W.-L."/>
            <person name="Hsu J.-L."/>
            <person name="Lin Y.-F."/>
            <person name="Huang M.-D."/>
            <person name="Li C.-Y."/>
            <person name="Huang L."/>
            <person name="Wang Z.-W."/>
            <person name="Zhao X."/>
            <person name="Zhong W.-Y."/>
            <person name="Peng D.-H."/>
            <person name="Ahmad S."/>
            <person name="Lan S."/>
            <person name="Zhang J.-S."/>
            <person name="Tsai W.-C."/>
            <person name="Van De Peer Y."/>
            <person name="Liu Z.-J."/>
        </authorList>
    </citation>
    <scope>NUCLEOTIDE SEQUENCE</scope>
    <source>
        <strain evidence="3">CP</strain>
        <tissue evidence="3">Leaves</tissue>
    </source>
</reference>
<evidence type="ECO:0000313" key="4">
    <source>
        <dbReference type="Proteomes" id="UP001180020"/>
    </source>
</evidence>
<keyword evidence="4" id="KW-1185">Reference proteome</keyword>
<feature type="region of interest" description="Disordered" evidence="1">
    <location>
        <begin position="314"/>
        <end position="337"/>
    </location>
</feature>
<feature type="compositionally biased region" description="Basic and acidic residues" evidence="1">
    <location>
        <begin position="320"/>
        <end position="329"/>
    </location>
</feature>
<dbReference type="Gene3D" id="2.30.130.30">
    <property type="entry name" value="Hypothetical protein"/>
    <property type="match status" value="1"/>
</dbReference>
<dbReference type="FunFam" id="2.30.130.30:FF:000002">
    <property type="entry name" value="Activating signal cointegrator 1"/>
    <property type="match status" value="1"/>
</dbReference>
<dbReference type="SUPFAM" id="SSF88697">
    <property type="entry name" value="PUA domain-like"/>
    <property type="match status" value="1"/>
</dbReference>
<dbReference type="Pfam" id="PF04266">
    <property type="entry name" value="ASCH"/>
    <property type="match status" value="1"/>
</dbReference>
<dbReference type="InterPro" id="IPR039128">
    <property type="entry name" value="TRIP4-like"/>
</dbReference>
<sequence>MHQPWASLLVHGIKRIEGRSWPAPIRGRLWIHAAGKVPEPETIRAMEEFYREIYAVHGITDIKFPEHYPVSRLLGCVEVVGCLRREELVCWKDVPEAVRLEGLTDFCWLCEHPQKLLVPFEMRGYQRVYNLEKRIFEAAVRGLSPAEGPQPVKFPLPDPRDPFSLKPGSLALDHVGSRASEVKKPPSLSKAIAGARAAATQFSKDHEQRSLEFENNTVQKVKVSDMNETKHLESTSTELNGRVPSVSNWRRLNRNQADDREEDNRAHYVGNDSRQRQHRIRELNETGAPKVGILLFEATWGPWKRIPEGAANSVNAGYHNPHETKHSPADKPSPVHMPPVEKLSWSVNLDGYRTQTPGSGCSGRETTNWWAQASNSSIEAASGGDTAGSLWSHQLSPILL</sequence>
<dbReference type="SMART" id="SM01022">
    <property type="entry name" value="ASCH"/>
    <property type="match status" value="1"/>
</dbReference>